<feature type="non-terminal residue" evidence="1">
    <location>
        <position position="1"/>
    </location>
</feature>
<proteinExistence type="predicted"/>
<reference evidence="1" key="1">
    <citation type="submission" date="2021-06" db="EMBL/GenBank/DDBJ databases">
        <authorList>
            <person name="Hodson N. C."/>
            <person name="Mongue J. A."/>
            <person name="Jaron S. K."/>
        </authorList>
    </citation>
    <scope>NUCLEOTIDE SEQUENCE</scope>
</reference>
<protein>
    <submittedName>
        <fullName evidence="1">Uncharacterized protein</fullName>
    </submittedName>
</protein>
<dbReference type="Proteomes" id="UP000708208">
    <property type="component" value="Unassembled WGS sequence"/>
</dbReference>
<evidence type="ECO:0000313" key="1">
    <source>
        <dbReference type="EMBL" id="CAG7725968.1"/>
    </source>
</evidence>
<gene>
    <name evidence="1" type="ORF">AFUS01_LOCUS14904</name>
</gene>
<keyword evidence="2" id="KW-1185">Reference proteome</keyword>
<dbReference type="EMBL" id="CAJVCH010129051">
    <property type="protein sequence ID" value="CAG7725968.1"/>
    <property type="molecule type" value="Genomic_DNA"/>
</dbReference>
<comment type="caution">
    <text evidence="1">The sequence shown here is derived from an EMBL/GenBank/DDBJ whole genome shotgun (WGS) entry which is preliminary data.</text>
</comment>
<organism evidence="1 2">
    <name type="scientific">Allacma fusca</name>
    <dbReference type="NCBI Taxonomy" id="39272"/>
    <lineage>
        <taxon>Eukaryota</taxon>
        <taxon>Metazoa</taxon>
        <taxon>Ecdysozoa</taxon>
        <taxon>Arthropoda</taxon>
        <taxon>Hexapoda</taxon>
        <taxon>Collembola</taxon>
        <taxon>Symphypleona</taxon>
        <taxon>Sminthuridae</taxon>
        <taxon>Allacma</taxon>
    </lineage>
</organism>
<evidence type="ECO:0000313" key="2">
    <source>
        <dbReference type="Proteomes" id="UP000708208"/>
    </source>
</evidence>
<dbReference type="AlphaFoldDB" id="A0A8J2JXU9"/>
<name>A0A8J2JXU9_9HEXA</name>
<accession>A0A8J2JXU9</accession>
<sequence>FEVISMTRLDSVSSRWEMFLVENNFKEISEIYTTFIRRVCALGLYTTIRFLNNFSYRSLGLKPSLLETSRDFYGLPRP</sequence>